<feature type="signal peptide" evidence="6">
    <location>
        <begin position="1"/>
        <end position="19"/>
    </location>
</feature>
<evidence type="ECO:0000259" key="7">
    <source>
        <dbReference type="PROSITE" id="PS51914"/>
    </source>
</evidence>
<keyword evidence="5" id="KW-0175">Coiled coil</keyword>
<keyword evidence="3" id="KW-0256">Endoplasmic reticulum</keyword>
<evidence type="ECO:0000313" key="8">
    <source>
        <dbReference type="EMBL" id="CAF9915874.1"/>
    </source>
</evidence>
<dbReference type="EMBL" id="CAJPDQ010000010">
    <property type="protein sequence ID" value="CAF9915874.1"/>
    <property type="molecule type" value="Genomic_DNA"/>
</dbReference>
<feature type="coiled-coil region" evidence="5">
    <location>
        <begin position="171"/>
        <end position="219"/>
    </location>
</feature>
<evidence type="ECO:0000256" key="3">
    <source>
        <dbReference type="ARBA" id="ARBA00022824"/>
    </source>
</evidence>
<evidence type="ECO:0000256" key="2">
    <source>
        <dbReference type="ARBA" id="ARBA00022729"/>
    </source>
</evidence>
<protein>
    <recommendedName>
        <fullName evidence="1">Glucosidase 2 subunit beta</fullName>
    </recommendedName>
</protein>
<feature type="chain" id="PRO_5034503209" description="Glucosidase 2 subunit beta" evidence="6">
    <location>
        <begin position="20"/>
        <end position="565"/>
    </location>
</feature>
<evidence type="ECO:0000256" key="6">
    <source>
        <dbReference type="SAM" id="SignalP"/>
    </source>
</evidence>
<comment type="caution">
    <text evidence="8">The sequence shown here is derived from an EMBL/GenBank/DDBJ whole genome shotgun (WGS) entry which is preliminary data.</text>
</comment>
<feature type="coiled-coil region" evidence="5">
    <location>
        <begin position="245"/>
        <end position="279"/>
    </location>
</feature>
<dbReference type="PROSITE" id="PS51914">
    <property type="entry name" value="MRH"/>
    <property type="match status" value="1"/>
</dbReference>
<evidence type="ECO:0000313" key="9">
    <source>
        <dbReference type="Proteomes" id="UP000664169"/>
    </source>
</evidence>
<dbReference type="SUPFAM" id="SSF50911">
    <property type="entry name" value="Mannose 6-phosphate receptor domain"/>
    <property type="match status" value="1"/>
</dbReference>
<dbReference type="InterPro" id="IPR028146">
    <property type="entry name" value="PRKCSH_N"/>
</dbReference>
<evidence type="ECO:0000256" key="4">
    <source>
        <dbReference type="ARBA" id="ARBA00023157"/>
    </source>
</evidence>
<dbReference type="GO" id="GO:0017177">
    <property type="term" value="C:glucosidase II complex"/>
    <property type="evidence" value="ECO:0007669"/>
    <property type="project" value="TreeGrafter"/>
</dbReference>
<dbReference type="PANTHER" id="PTHR12630">
    <property type="entry name" value="N-LINKED OLIGOSACCHARIDE PROCESSING"/>
    <property type="match status" value="1"/>
</dbReference>
<dbReference type="InterPro" id="IPR009011">
    <property type="entry name" value="Man6P_isomerase_rcpt-bd_dom_sf"/>
</dbReference>
<keyword evidence="2 6" id="KW-0732">Signal</keyword>
<gene>
    <name evidence="8" type="ORF">GOMPHAMPRED_000877</name>
</gene>
<organism evidence="8 9">
    <name type="scientific">Gomphillus americanus</name>
    <dbReference type="NCBI Taxonomy" id="1940652"/>
    <lineage>
        <taxon>Eukaryota</taxon>
        <taxon>Fungi</taxon>
        <taxon>Dikarya</taxon>
        <taxon>Ascomycota</taxon>
        <taxon>Pezizomycotina</taxon>
        <taxon>Lecanoromycetes</taxon>
        <taxon>OSLEUM clade</taxon>
        <taxon>Ostropomycetidae</taxon>
        <taxon>Ostropales</taxon>
        <taxon>Graphidaceae</taxon>
        <taxon>Gomphilloideae</taxon>
        <taxon>Gomphillus</taxon>
    </lineage>
</organism>
<dbReference type="Pfam" id="PF12999">
    <property type="entry name" value="PRKCSH-like"/>
    <property type="match status" value="2"/>
</dbReference>
<feature type="domain" description="MRH" evidence="7">
    <location>
        <begin position="435"/>
        <end position="549"/>
    </location>
</feature>
<keyword evidence="9" id="KW-1185">Reference proteome</keyword>
<dbReference type="PANTHER" id="PTHR12630:SF1">
    <property type="entry name" value="GLUCOSIDASE 2 SUBUNIT BETA"/>
    <property type="match status" value="1"/>
</dbReference>
<dbReference type="Pfam" id="PF13015">
    <property type="entry name" value="PRKCSH_1"/>
    <property type="match status" value="1"/>
</dbReference>
<dbReference type="Proteomes" id="UP000664169">
    <property type="component" value="Unassembled WGS sequence"/>
</dbReference>
<dbReference type="InterPro" id="IPR044865">
    <property type="entry name" value="MRH_dom"/>
</dbReference>
<evidence type="ECO:0000256" key="5">
    <source>
        <dbReference type="SAM" id="Coils"/>
    </source>
</evidence>
<proteinExistence type="predicted"/>
<dbReference type="InterPro" id="IPR036607">
    <property type="entry name" value="PRKCSH"/>
</dbReference>
<evidence type="ECO:0000256" key="1">
    <source>
        <dbReference type="ARBA" id="ARBA00022387"/>
    </source>
</evidence>
<name>A0A8H3F0I5_9LECA</name>
<keyword evidence="4" id="KW-1015">Disulfide bond</keyword>
<dbReference type="OrthoDB" id="28322at2759"/>
<dbReference type="GO" id="GO:0006491">
    <property type="term" value="P:N-glycan processing"/>
    <property type="evidence" value="ECO:0007669"/>
    <property type="project" value="TreeGrafter"/>
</dbReference>
<feature type="coiled-coil region" evidence="5">
    <location>
        <begin position="392"/>
        <end position="419"/>
    </location>
</feature>
<sequence length="565" mass="62853">MKHKSAFVLLAAVPSIVFAADSRPRGVAPDFAKFYKSKDTFKCIYNPSIEVPFGKVNDDYCDCPDGSDEPGTSACSALSHLSPSYPIGASTLKLNSTQALPGFYCKNKGHQGSYIPFEIVNDGVCDYELCCDGSDEFDHAGGVSCPDKCKEIGKEWRKKDEARQKSMTSALKRRKELVVEAQRRRKEVEERITSLGTEIKGQEMKVKSLEEALAEAEKKDRGRMFHGSGKGGKTRVLSGLAKARIQQLRDTLTEVKTQRDDLKSRVKQLEDLLTRFKTEYNPNFNDEGVKQAVRAWDDYAAVDRGATAQDEGVEADILEILKPDSETEGINFAEFENEDEDDVDMLYQLEAYLPASLKEWIAEKYSEFKKFLQTNGVIAVSSDSEVKESPAVTTARTSLSDAEKRLRELTSDRDNHEAEMTKDYGPDSVFRALKGTCVSTDSGEYTYELCWMDKTKQKPKKGGGDTNMGNFVSFGKITVDESLPADGRGLGKGERLTMKYENGQGCWNGPSRSTTVVMACAEKDEIWKVFEEEKCVYRMDVGTAAVCEIVGARKQSEDTVGKDEL</sequence>
<reference evidence="8" key="1">
    <citation type="submission" date="2021-03" db="EMBL/GenBank/DDBJ databases">
        <authorList>
            <person name="Tagirdzhanova G."/>
        </authorList>
    </citation>
    <scope>NUCLEOTIDE SEQUENCE</scope>
</reference>
<dbReference type="Gene3D" id="2.70.130.10">
    <property type="entry name" value="Mannose-6-phosphate receptor binding domain"/>
    <property type="match status" value="1"/>
</dbReference>
<dbReference type="InterPro" id="IPR039794">
    <property type="entry name" value="Gtb1-like"/>
</dbReference>
<dbReference type="AlphaFoldDB" id="A0A8H3F0I5"/>
<accession>A0A8H3F0I5</accession>